<keyword evidence="4" id="KW-0804">Transcription</keyword>
<dbReference type="AlphaFoldDB" id="A0A1F6DHQ7"/>
<dbReference type="Gene3D" id="1.10.3290.10">
    <property type="entry name" value="Fido-like domain"/>
    <property type="match status" value="1"/>
</dbReference>
<dbReference type="Pfam" id="PF03965">
    <property type="entry name" value="Penicillinase_R"/>
    <property type="match status" value="1"/>
</dbReference>
<dbReference type="GO" id="GO:0005524">
    <property type="term" value="F:ATP binding"/>
    <property type="evidence" value="ECO:0007669"/>
    <property type="project" value="UniProtKB-KW"/>
</dbReference>
<gene>
    <name evidence="8" type="ORF">A3C86_00005</name>
</gene>
<dbReference type="PROSITE" id="PS51459">
    <property type="entry name" value="FIDO"/>
    <property type="match status" value="1"/>
</dbReference>
<dbReference type="Gene3D" id="1.10.10.10">
    <property type="entry name" value="Winged helix-like DNA-binding domain superfamily/Winged helix DNA-binding domain"/>
    <property type="match status" value="1"/>
</dbReference>
<proteinExistence type="inferred from homology"/>
<reference evidence="8 9" key="1">
    <citation type="journal article" date="2016" name="Nat. Commun.">
        <title>Thousands of microbial genomes shed light on interconnected biogeochemical processes in an aquifer system.</title>
        <authorList>
            <person name="Anantharaman K."/>
            <person name="Brown C.T."/>
            <person name="Hug L.A."/>
            <person name="Sharon I."/>
            <person name="Castelle C.J."/>
            <person name="Probst A.J."/>
            <person name="Thomas B.C."/>
            <person name="Singh A."/>
            <person name="Wilkins M.J."/>
            <person name="Karaoz U."/>
            <person name="Brodie E.L."/>
            <person name="Williams K.H."/>
            <person name="Hubbard S.S."/>
            <person name="Banfield J.F."/>
        </authorList>
    </citation>
    <scope>NUCLEOTIDE SEQUENCE [LARGE SCALE GENOMIC DNA]</scope>
</reference>
<dbReference type="PANTHER" id="PTHR13504:SF38">
    <property type="entry name" value="FIDO DOMAIN-CONTAINING PROTEIN"/>
    <property type="match status" value="1"/>
</dbReference>
<dbReference type="InterPro" id="IPR036388">
    <property type="entry name" value="WH-like_DNA-bd_sf"/>
</dbReference>
<dbReference type="InterPro" id="IPR036390">
    <property type="entry name" value="WH_DNA-bd_sf"/>
</dbReference>
<evidence type="ECO:0000256" key="6">
    <source>
        <dbReference type="PIRSR" id="PIRSR640198-3"/>
    </source>
</evidence>
<dbReference type="SUPFAM" id="SSF46785">
    <property type="entry name" value="Winged helix' DNA-binding domain"/>
    <property type="match status" value="1"/>
</dbReference>
<evidence type="ECO:0000256" key="2">
    <source>
        <dbReference type="ARBA" id="ARBA00023015"/>
    </source>
</evidence>
<evidence type="ECO:0000256" key="3">
    <source>
        <dbReference type="ARBA" id="ARBA00023125"/>
    </source>
</evidence>
<keyword evidence="3" id="KW-0238">DNA-binding</keyword>
<evidence type="ECO:0000259" key="7">
    <source>
        <dbReference type="PROSITE" id="PS51459"/>
    </source>
</evidence>
<dbReference type="PANTHER" id="PTHR13504">
    <property type="entry name" value="FIDO DOMAIN-CONTAINING PROTEIN DDB_G0283145"/>
    <property type="match status" value="1"/>
</dbReference>
<evidence type="ECO:0000256" key="1">
    <source>
        <dbReference type="ARBA" id="ARBA00011046"/>
    </source>
</evidence>
<dbReference type="Pfam" id="PF02661">
    <property type="entry name" value="Fic"/>
    <property type="match status" value="1"/>
</dbReference>
<evidence type="ECO:0000313" key="9">
    <source>
        <dbReference type="Proteomes" id="UP000178042"/>
    </source>
</evidence>
<dbReference type="SUPFAM" id="SSF140931">
    <property type="entry name" value="Fic-like"/>
    <property type="match status" value="1"/>
</dbReference>
<comment type="caution">
    <text evidence="8">The sequence shown here is derived from an EMBL/GenBank/DDBJ whole genome shotgun (WGS) entry which is preliminary data.</text>
</comment>
<protein>
    <recommendedName>
        <fullName evidence="7">Fido domain-containing protein</fullName>
    </recommendedName>
</protein>
<dbReference type="GO" id="GO:0045892">
    <property type="term" value="P:negative regulation of DNA-templated transcription"/>
    <property type="evidence" value="ECO:0007669"/>
    <property type="project" value="InterPro"/>
</dbReference>
<evidence type="ECO:0000256" key="4">
    <source>
        <dbReference type="ARBA" id="ARBA00023163"/>
    </source>
</evidence>
<name>A0A1F6DHQ7_9BACT</name>
<dbReference type="Proteomes" id="UP000178042">
    <property type="component" value="Unassembled WGS sequence"/>
</dbReference>
<dbReference type="GO" id="GO:0003677">
    <property type="term" value="F:DNA binding"/>
    <property type="evidence" value="ECO:0007669"/>
    <property type="project" value="UniProtKB-KW"/>
</dbReference>
<sequence>MIEISQKQQKILELFLRNNLLSSSEVHDHLSKEGEETSLVTIKRELSRMATSGLLTASGRGRSRAYSVSVWGRVLSNVDASTYNAAEPDKRYGLANFNFDLLPLFPPEIFTSAELAALEQSTDEYRRQTADLPAAIQKKELERLIIELSWKSSKIEGNTYTLLDTEKLILEHKEAPGHDKKEAKMILNHKEAFEFVHNNKKEFLTLTRANMEQLHGLLIKDMSVSAGLRQKPVGVTGSKYRPLDNIHQIREAVETLAAVISYANTPYAKALLALVGISYVQPFEDGNKRTARIMANALLLAHDCAPLSYRSVEEKDYREATLVFYELNSIVPFKSIFIEQYVFAAKNYAVK</sequence>
<feature type="binding site" evidence="5">
    <location>
        <begin position="285"/>
        <end position="292"/>
    </location>
    <ligand>
        <name>ATP</name>
        <dbReference type="ChEBI" id="CHEBI:30616"/>
    </ligand>
</feature>
<comment type="similarity">
    <text evidence="1">Belongs to the BlaI transcriptional regulatory family.</text>
</comment>
<keyword evidence="2" id="KW-0805">Transcription regulation</keyword>
<evidence type="ECO:0000313" key="8">
    <source>
        <dbReference type="EMBL" id="OGG60948.1"/>
    </source>
</evidence>
<evidence type="ECO:0000256" key="5">
    <source>
        <dbReference type="PIRSR" id="PIRSR640198-2"/>
    </source>
</evidence>
<dbReference type="InterPro" id="IPR003812">
    <property type="entry name" value="Fido"/>
</dbReference>
<feature type="site" description="Important for autoinhibition of adenylyltransferase activity" evidence="6">
    <location>
        <position position="156"/>
    </location>
</feature>
<dbReference type="InterPro" id="IPR040198">
    <property type="entry name" value="Fido_containing"/>
</dbReference>
<accession>A0A1F6DHQ7</accession>
<keyword evidence="5" id="KW-0067">ATP-binding</keyword>
<keyword evidence="5" id="KW-0547">Nucleotide-binding</keyword>
<dbReference type="InterPro" id="IPR005650">
    <property type="entry name" value="BlaI_family"/>
</dbReference>
<dbReference type="InterPro" id="IPR036597">
    <property type="entry name" value="Fido-like_dom_sf"/>
</dbReference>
<dbReference type="EMBL" id="MFLD01000003">
    <property type="protein sequence ID" value="OGG60948.1"/>
    <property type="molecule type" value="Genomic_DNA"/>
</dbReference>
<organism evidence="8 9">
    <name type="scientific">Candidatus Kaiserbacteria bacterium RIFCSPHIGHO2_02_FULL_49_16</name>
    <dbReference type="NCBI Taxonomy" id="1798490"/>
    <lineage>
        <taxon>Bacteria</taxon>
        <taxon>Candidatus Kaiseribacteriota</taxon>
    </lineage>
</organism>
<feature type="domain" description="Fido" evidence="7">
    <location>
        <begin position="206"/>
        <end position="339"/>
    </location>
</feature>